<dbReference type="InterPro" id="IPR050679">
    <property type="entry name" value="Bact_HTH_transcr_reg"/>
</dbReference>
<dbReference type="PANTHER" id="PTHR44846">
    <property type="entry name" value="MANNOSYL-D-GLYCERATE TRANSPORT/METABOLISM SYSTEM REPRESSOR MNGR-RELATED"/>
    <property type="match status" value="1"/>
</dbReference>
<name>A0ABS7QXK0_9ACTN</name>
<dbReference type="InterPro" id="IPR011663">
    <property type="entry name" value="UTRA"/>
</dbReference>
<keyword evidence="1" id="KW-0805">Transcription regulation</keyword>
<dbReference type="InterPro" id="IPR028978">
    <property type="entry name" value="Chorismate_lyase_/UTRA_dom_sf"/>
</dbReference>
<dbReference type="Gene3D" id="1.10.10.10">
    <property type="entry name" value="Winged helix-like DNA-binding domain superfamily/Winged helix DNA-binding domain"/>
    <property type="match status" value="1"/>
</dbReference>
<dbReference type="Proteomes" id="UP001198565">
    <property type="component" value="Unassembled WGS sequence"/>
</dbReference>
<dbReference type="Pfam" id="PF07702">
    <property type="entry name" value="UTRA"/>
    <property type="match status" value="1"/>
</dbReference>
<dbReference type="SUPFAM" id="SSF46785">
    <property type="entry name" value="Winged helix' DNA-binding domain"/>
    <property type="match status" value="1"/>
</dbReference>
<comment type="caution">
    <text evidence="6">The sequence shown here is derived from an EMBL/GenBank/DDBJ whole genome shotgun (WGS) entry which is preliminary data.</text>
</comment>
<feature type="region of interest" description="Disordered" evidence="4">
    <location>
        <begin position="1"/>
        <end position="24"/>
    </location>
</feature>
<dbReference type="PROSITE" id="PS50949">
    <property type="entry name" value="HTH_GNTR"/>
    <property type="match status" value="1"/>
</dbReference>
<dbReference type="SMART" id="SM00345">
    <property type="entry name" value="HTH_GNTR"/>
    <property type="match status" value="1"/>
</dbReference>
<dbReference type="PRINTS" id="PR00035">
    <property type="entry name" value="HTHGNTR"/>
</dbReference>
<evidence type="ECO:0000313" key="7">
    <source>
        <dbReference type="Proteomes" id="UP001198565"/>
    </source>
</evidence>
<reference evidence="6 7" key="1">
    <citation type="submission" date="2021-08" db="EMBL/GenBank/DDBJ databases">
        <title>Streptomyces sp. PTM05 isolated from lichen.</title>
        <authorList>
            <person name="Somphong A."/>
            <person name="Phongsopitanun W."/>
            <person name="Tanasupawat S."/>
        </authorList>
    </citation>
    <scope>NUCLEOTIDE SEQUENCE [LARGE SCALE GENOMIC DNA]</scope>
    <source>
        <strain evidence="6 7">Ptm05</strain>
    </source>
</reference>
<dbReference type="Pfam" id="PF00392">
    <property type="entry name" value="GntR"/>
    <property type="match status" value="1"/>
</dbReference>
<feature type="domain" description="HTH gntR-type" evidence="5">
    <location>
        <begin position="23"/>
        <end position="92"/>
    </location>
</feature>
<dbReference type="CDD" id="cd07377">
    <property type="entry name" value="WHTH_GntR"/>
    <property type="match status" value="1"/>
</dbReference>
<sequence>MGDASSPAGGPRGAARPDRSSPLPLWAQVRDDLRGRLTDGEFGADGAPFPGELALVEQYGVSRHTVREALRSLRAEGLVVAERGRPPRLAVPAEIEQPLGALYSLFASVEAAGRTQRSVVRVLDVRADGVFAARLGLEESAPLLHLERLRLADDEPLAVDRVWLPAGLAAPLLHADFTHTSLYDELALRTGVRLTGGREVLRAVVPTAAERRLLGIDADVAAFAVDRLGLAGDRPVEWRHTLVRGDRFTARAEFSAREGYRLDLAGAGRELSR</sequence>
<organism evidence="6 7">
    <name type="scientific">Streptantibioticus parmotrematis</name>
    <dbReference type="NCBI Taxonomy" id="2873249"/>
    <lineage>
        <taxon>Bacteria</taxon>
        <taxon>Bacillati</taxon>
        <taxon>Actinomycetota</taxon>
        <taxon>Actinomycetes</taxon>
        <taxon>Kitasatosporales</taxon>
        <taxon>Streptomycetaceae</taxon>
        <taxon>Streptantibioticus</taxon>
    </lineage>
</organism>
<evidence type="ECO:0000256" key="3">
    <source>
        <dbReference type="ARBA" id="ARBA00023163"/>
    </source>
</evidence>
<keyword evidence="7" id="KW-1185">Reference proteome</keyword>
<dbReference type="Gene3D" id="3.40.1410.10">
    <property type="entry name" value="Chorismate lyase-like"/>
    <property type="match status" value="1"/>
</dbReference>
<keyword evidence="3" id="KW-0804">Transcription</keyword>
<dbReference type="InterPro" id="IPR036388">
    <property type="entry name" value="WH-like_DNA-bd_sf"/>
</dbReference>
<dbReference type="InterPro" id="IPR036390">
    <property type="entry name" value="WH_DNA-bd_sf"/>
</dbReference>
<evidence type="ECO:0000256" key="4">
    <source>
        <dbReference type="SAM" id="MobiDB-lite"/>
    </source>
</evidence>
<evidence type="ECO:0000313" key="6">
    <source>
        <dbReference type="EMBL" id="MBY8887930.1"/>
    </source>
</evidence>
<protein>
    <submittedName>
        <fullName evidence="6">GntR family transcriptional regulator</fullName>
    </submittedName>
</protein>
<proteinExistence type="predicted"/>
<gene>
    <name evidence="6" type="ORF">K7472_24265</name>
</gene>
<dbReference type="SUPFAM" id="SSF64288">
    <property type="entry name" value="Chorismate lyase-like"/>
    <property type="match status" value="1"/>
</dbReference>
<evidence type="ECO:0000256" key="2">
    <source>
        <dbReference type="ARBA" id="ARBA00023125"/>
    </source>
</evidence>
<keyword evidence="2" id="KW-0238">DNA-binding</keyword>
<accession>A0ABS7QXK0</accession>
<evidence type="ECO:0000256" key="1">
    <source>
        <dbReference type="ARBA" id="ARBA00023015"/>
    </source>
</evidence>
<dbReference type="InterPro" id="IPR000524">
    <property type="entry name" value="Tscrpt_reg_HTH_GntR"/>
</dbReference>
<evidence type="ECO:0000259" key="5">
    <source>
        <dbReference type="PROSITE" id="PS50949"/>
    </source>
</evidence>
<dbReference type="EMBL" id="JAINVZ010000020">
    <property type="protein sequence ID" value="MBY8887930.1"/>
    <property type="molecule type" value="Genomic_DNA"/>
</dbReference>
<dbReference type="PANTHER" id="PTHR44846:SF1">
    <property type="entry name" value="MANNOSYL-D-GLYCERATE TRANSPORT_METABOLISM SYSTEM REPRESSOR MNGR-RELATED"/>
    <property type="match status" value="1"/>
</dbReference>
<dbReference type="SMART" id="SM00866">
    <property type="entry name" value="UTRA"/>
    <property type="match status" value="1"/>
</dbReference>